<dbReference type="RefSeq" id="WP_386715897.1">
    <property type="nucleotide sequence ID" value="NZ_JBHRSZ010000002.1"/>
</dbReference>
<proteinExistence type="predicted"/>
<gene>
    <name evidence="1" type="ORF">ACFOEK_02905</name>
</gene>
<evidence type="ECO:0000313" key="2">
    <source>
        <dbReference type="Proteomes" id="UP001595476"/>
    </source>
</evidence>
<protein>
    <submittedName>
        <fullName evidence="1">Uncharacterized protein</fullName>
    </submittedName>
</protein>
<sequence length="106" mass="11738">MVHSFATTHDSQQQEVAKWSAIFESLVPLKARTIKILEGRYGPKMGRFLKNPASLGFLIDWDFSGASIGMSHLQEDSVAIDPNQLLREISILEAYGESDDVCASPK</sequence>
<keyword evidence="2" id="KW-1185">Reference proteome</keyword>
<evidence type="ECO:0000313" key="1">
    <source>
        <dbReference type="EMBL" id="MFC3149965.1"/>
    </source>
</evidence>
<name>A0ABV7HC31_9GAMM</name>
<dbReference type="EMBL" id="JBHRSZ010000002">
    <property type="protein sequence ID" value="MFC3149965.1"/>
    <property type="molecule type" value="Genomic_DNA"/>
</dbReference>
<accession>A0ABV7HC31</accession>
<dbReference type="Proteomes" id="UP001595476">
    <property type="component" value="Unassembled WGS sequence"/>
</dbReference>
<organism evidence="1 2">
    <name type="scientific">Litoribrevibacter euphylliae</name>
    <dbReference type="NCBI Taxonomy" id="1834034"/>
    <lineage>
        <taxon>Bacteria</taxon>
        <taxon>Pseudomonadati</taxon>
        <taxon>Pseudomonadota</taxon>
        <taxon>Gammaproteobacteria</taxon>
        <taxon>Oceanospirillales</taxon>
        <taxon>Oceanospirillaceae</taxon>
        <taxon>Litoribrevibacter</taxon>
    </lineage>
</organism>
<comment type="caution">
    <text evidence="1">The sequence shown here is derived from an EMBL/GenBank/DDBJ whole genome shotgun (WGS) entry which is preliminary data.</text>
</comment>
<reference evidence="2" key="1">
    <citation type="journal article" date="2019" name="Int. J. Syst. Evol. Microbiol.">
        <title>The Global Catalogue of Microorganisms (GCM) 10K type strain sequencing project: providing services to taxonomists for standard genome sequencing and annotation.</title>
        <authorList>
            <consortium name="The Broad Institute Genomics Platform"/>
            <consortium name="The Broad Institute Genome Sequencing Center for Infectious Disease"/>
            <person name="Wu L."/>
            <person name="Ma J."/>
        </authorList>
    </citation>
    <scope>NUCLEOTIDE SEQUENCE [LARGE SCALE GENOMIC DNA]</scope>
    <source>
        <strain evidence="2">KCTC 52438</strain>
    </source>
</reference>